<keyword evidence="4 7" id="KW-1133">Transmembrane helix</keyword>
<dbReference type="PANTHER" id="PTHR19139">
    <property type="entry name" value="AQUAPORIN TRANSPORTER"/>
    <property type="match status" value="1"/>
</dbReference>
<keyword evidence="3 6" id="KW-0812">Transmembrane</keyword>
<dbReference type="InterPro" id="IPR000425">
    <property type="entry name" value="MIP"/>
</dbReference>
<dbReference type="SUPFAM" id="SSF81338">
    <property type="entry name" value="Aquaporin-like"/>
    <property type="match status" value="1"/>
</dbReference>
<comment type="similarity">
    <text evidence="2 6">Belongs to the MIP/aquaporin (TC 1.A.8) family.</text>
</comment>
<dbReference type="InterPro" id="IPR034294">
    <property type="entry name" value="Aquaporin_transptr"/>
</dbReference>
<dbReference type="AlphaFoldDB" id="A0A6P4YCV4"/>
<feature type="transmembrane region" description="Helical" evidence="7">
    <location>
        <begin position="106"/>
        <end position="132"/>
    </location>
</feature>
<evidence type="ECO:0000256" key="1">
    <source>
        <dbReference type="ARBA" id="ARBA00004141"/>
    </source>
</evidence>
<dbReference type="PRINTS" id="PR00783">
    <property type="entry name" value="MINTRINSICP"/>
</dbReference>
<feature type="transmembrane region" description="Helical" evidence="7">
    <location>
        <begin position="195"/>
        <end position="216"/>
    </location>
</feature>
<protein>
    <submittedName>
        <fullName evidence="9">Aquaporin-8-like</fullName>
    </submittedName>
</protein>
<keyword evidence="8" id="KW-1185">Reference proteome</keyword>
<keyword evidence="6" id="KW-0813">Transport</keyword>
<dbReference type="GO" id="GO:0005886">
    <property type="term" value="C:plasma membrane"/>
    <property type="evidence" value="ECO:0007669"/>
    <property type="project" value="TreeGrafter"/>
</dbReference>
<feature type="transmembrane region" description="Helical" evidence="7">
    <location>
        <begin position="74"/>
        <end position="100"/>
    </location>
</feature>
<evidence type="ECO:0000256" key="6">
    <source>
        <dbReference type="RuleBase" id="RU000477"/>
    </source>
</evidence>
<dbReference type="GeneID" id="109462619"/>
<dbReference type="InterPro" id="IPR023271">
    <property type="entry name" value="Aquaporin-like"/>
</dbReference>
<evidence type="ECO:0000256" key="5">
    <source>
        <dbReference type="ARBA" id="ARBA00023136"/>
    </source>
</evidence>
<comment type="subcellular location">
    <subcellularLocation>
        <location evidence="1">Membrane</location>
        <topology evidence="1">Multi-pass membrane protein</topology>
    </subcellularLocation>
</comment>
<dbReference type="Proteomes" id="UP000515135">
    <property type="component" value="Unplaced"/>
</dbReference>
<evidence type="ECO:0000256" key="4">
    <source>
        <dbReference type="ARBA" id="ARBA00022989"/>
    </source>
</evidence>
<keyword evidence="5 7" id="KW-0472">Membrane</keyword>
<dbReference type="Pfam" id="PF00230">
    <property type="entry name" value="MIP"/>
    <property type="match status" value="1"/>
</dbReference>
<proteinExistence type="inferred from homology"/>
<evidence type="ECO:0000313" key="8">
    <source>
        <dbReference type="Proteomes" id="UP000515135"/>
    </source>
</evidence>
<sequence length="314" mass="32750">MSGTVQAENLQQTTRKEDYAYQNSAYDHTTSPADTAVQLRCVRQSVSISSLTTIGQDAPQEPARDPPGARLYGAYVLPCVAEYVGMTLFVFVICMVSAYGSTAGPAWLLGVSLTTAFAFFCLLVGIGPISGAHLNPAVTMVITLGGDFNPFMGIPYVIAQLAGSVTGAVLTKVILPSSTYSLCLGGAHSVGPGVTAGGAILCEVLITCFLTLTILMCGVDSVNRQQPLAALAVALAVVVGIMCGGPFSGGSMNPARAFGPAVAAGVWKDHYVWWVGPLLGGLLSAGIYRILLASEDRRVILWRNNVKKDTPTTG</sequence>
<evidence type="ECO:0000256" key="3">
    <source>
        <dbReference type="ARBA" id="ARBA00022692"/>
    </source>
</evidence>
<gene>
    <name evidence="9" type="primary">LOC109462619</name>
</gene>
<evidence type="ECO:0000313" key="9">
    <source>
        <dbReference type="RefSeq" id="XP_019614741.1"/>
    </source>
</evidence>
<reference evidence="9" key="1">
    <citation type="submission" date="2025-08" db="UniProtKB">
        <authorList>
            <consortium name="RefSeq"/>
        </authorList>
    </citation>
    <scope>IDENTIFICATION</scope>
    <source>
        <tissue evidence="9">Gonad</tissue>
    </source>
</reference>
<dbReference type="FunFam" id="1.20.1080.10:FF:000019">
    <property type="entry name" value="AQuaPorin or aquaglyceroporin related"/>
    <property type="match status" value="1"/>
</dbReference>
<evidence type="ECO:0000256" key="2">
    <source>
        <dbReference type="ARBA" id="ARBA00006175"/>
    </source>
</evidence>
<feature type="transmembrane region" description="Helical" evidence="7">
    <location>
        <begin position="271"/>
        <end position="291"/>
    </location>
</feature>
<dbReference type="PANTHER" id="PTHR19139:SF284">
    <property type="entry name" value="AQUAPORIN"/>
    <property type="match status" value="1"/>
</dbReference>
<dbReference type="KEGG" id="bbel:109462619"/>
<dbReference type="OrthoDB" id="3222at2759"/>
<dbReference type="RefSeq" id="XP_019614741.1">
    <property type="nucleotide sequence ID" value="XM_019759182.1"/>
</dbReference>
<name>A0A6P4YCV4_BRABE</name>
<accession>A0A6P4YCV4</accession>
<organism evidence="8 9">
    <name type="scientific">Branchiostoma belcheri</name>
    <name type="common">Amphioxus</name>
    <dbReference type="NCBI Taxonomy" id="7741"/>
    <lineage>
        <taxon>Eukaryota</taxon>
        <taxon>Metazoa</taxon>
        <taxon>Chordata</taxon>
        <taxon>Cephalochordata</taxon>
        <taxon>Leptocardii</taxon>
        <taxon>Amphioxiformes</taxon>
        <taxon>Branchiostomatidae</taxon>
        <taxon>Branchiostoma</taxon>
    </lineage>
</organism>
<evidence type="ECO:0000256" key="7">
    <source>
        <dbReference type="SAM" id="Phobius"/>
    </source>
</evidence>
<dbReference type="Gene3D" id="1.20.1080.10">
    <property type="entry name" value="Glycerol uptake facilitator protein"/>
    <property type="match status" value="1"/>
</dbReference>
<feature type="transmembrane region" description="Helical" evidence="7">
    <location>
        <begin position="228"/>
        <end position="251"/>
    </location>
</feature>
<dbReference type="GO" id="GO:0015250">
    <property type="term" value="F:water channel activity"/>
    <property type="evidence" value="ECO:0007669"/>
    <property type="project" value="TreeGrafter"/>
</dbReference>